<protein>
    <submittedName>
        <fullName evidence="5">NDR1/HIN1-like protein 13</fullName>
    </submittedName>
</protein>
<evidence type="ECO:0000256" key="2">
    <source>
        <dbReference type="ARBA" id="ARBA00023136"/>
    </source>
</evidence>
<gene>
    <name evidence="5" type="ORF">D0Y65_014312</name>
</gene>
<keyword evidence="4" id="KW-1133">Transmembrane helix</keyword>
<keyword evidence="4" id="KW-0812">Transmembrane</keyword>
<dbReference type="AlphaFoldDB" id="A0A445K7R5"/>
<name>A0A445K7R5_GLYSO</name>
<organism evidence="5 6">
    <name type="scientific">Glycine soja</name>
    <name type="common">Wild soybean</name>
    <dbReference type="NCBI Taxonomy" id="3848"/>
    <lineage>
        <taxon>Eukaryota</taxon>
        <taxon>Viridiplantae</taxon>
        <taxon>Streptophyta</taxon>
        <taxon>Embryophyta</taxon>
        <taxon>Tracheophyta</taxon>
        <taxon>Spermatophyta</taxon>
        <taxon>Magnoliopsida</taxon>
        <taxon>eudicotyledons</taxon>
        <taxon>Gunneridae</taxon>
        <taxon>Pentapetalae</taxon>
        <taxon>rosids</taxon>
        <taxon>fabids</taxon>
        <taxon>Fabales</taxon>
        <taxon>Fabaceae</taxon>
        <taxon>Papilionoideae</taxon>
        <taxon>50 kb inversion clade</taxon>
        <taxon>NPAAA clade</taxon>
        <taxon>indigoferoid/millettioid clade</taxon>
        <taxon>Phaseoleae</taxon>
        <taxon>Glycine</taxon>
        <taxon>Glycine subgen. Soja</taxon>
    </lineage>
</organism>
<dbReference type="EMBL" id="QZWG01000006">
    <property type="protein sequence ID" value="RZC06815.1"/>
    <property type="molecule type" value="Genomic_DNA"/>
</dbReference>
<dbReference type="InterPro" id="IPR044839">
    <property type="entry name" value="NDR1-like"/>
</dbReference>
<feature type="compositionally biased region" description="Low complexity" evidence="3">
    <location>
        <begin position="1"/>
        <end position="11"/>
    </location>
</feature>
<evidence type="ECO:0000256" key="4">
    <source>
        <dbReference type="SAM" id="Phobius"/>
    </source>
</evidence>
<proteinExistence type="predicted"/>
<evidence type="ECO:0000256" key="3">
    <source>
        <dbReference type="SAM" id="MobiDB-lite"/>
    </source>
</evidence>
<dbReference type="GO" id="GO:0098542">
    <property type="term" value="P:defense response to other organism"/>
    <property type="evidence" value="ECO:0007669"/>
    <property type="project" value="InterPro"/>
</dbReference>
<feature type="region of interest" description="Disordered" evidence="3">
    <location>
        <begin position="1"/>
        <end position="35"/>
    </location>
</feature>
<dbReference type="GO" id="GO:0005886">
    <property type="term" value="C:plasma membrane"/>
    <property type="evidence" value="ECO:0007669"/>
    <property type="project" value="TreeGrafter"/>
</dbReference>
<reference evidence="5 6" key="1">
    <citation type="submission" date="2018-09" db="EMBL/GenBank/DDBJ databases">
        <title>A high-quality reference genome of wild soybean provides a powerful tool to mine soybean genomes.</title>
        <authorList>
            <person name="Xie M."/>
            <person name="Chung C.Y.L."/>
            <person name="Li M.-W."/>
            <person name="Wong F.-L."/>
            <person name="Chan T.-F."/>
            <person name="Lam H.-M."/>
        </authorList>
    </citation>
    <scope>NUCLEOTIDE SEQUENCE [LARGE SCALE GENOMIC DNA]</scope>
    <source>
        <strain evidence="6">cv. W05</strain>
        <tissue evidence="5">Hypocotyl of etiolated seedlings</tissue>
    </source>
</reference>
<feature type="transmembrane region" description="Helical" evidence="4">
    <location>
        <begin position="75"/>
        <end position="105"/>
    </location>
</feature>
<sequence length="259" mass="28635">MEERVSSSSLPSPSPPPLEKNHNTDKLKLPDLDPGTYVVQVPKDQVYRVPPPENAQIAESHKKSPPNKEAKTSRCCLCCVLFFIIFLVLAILLGAVLGGLFSMLLTPEDPKFSITSFKVVETKPHPKYDVTLEVHNPNSDVGILYNGKGHVSLSLRRQENIASGAYPTFRQDSHDTTTFGLTLTSSSKAVLPKEVEESVRNDKKKVSVTFSLAIHALAHMKMGLLRSGTMKFDVTCKVKLDTLAKTTHVLSQQCETKRH</sequence>
<dbReference type="Proteomes" id="UP000289340">
    <property type="component" value="Chromosome 6"/>
</dbReference>
<comment type="caution">
    <text evidence="5">The sequence shown here is derived from an EMBL/GenBank/DDBJ whole genome shotgun (WGS) entry which is preliminary data.</text>
</comment>
<keyword evidence="6" id="KW-1185">Reference proteome</keyword>
<feature type="compositionally biased region" description="Basic and acidic residues" evidence="3">
    <location>
        <begin position="19"/>
        <end position="31"/>
    </location>
</feature>
<evidence type="ECO:0000313" key="6">
    <source>
        <dbReference type="Proteomes" id="UP000289340"/>
    </source>
</evidence>
<evidence type="ECO:0000256" key="1">
    <source>
        <dbReference type="ARBA" id="ARBA00004370"/>
    </source>
</evidence>
<dbReference type="PANTHER" id="PTHR31234">
    <property type="entry name" value="LATE EMBRYOGENESIS ABUNDANT (LEA) HYDROXYPROLINE-RICH GLYCOPROTEIN FAMILY"/>
    <property type="match status" value="1"/>
</dbReference>
<accession>A0A445K7R5</accession>
<dbReference type="Gramene" id="XM_028379965.1">
    <property type="protein sequence ID" value="XP_028235766.1"/>
    <property type="gene ID" value="LOC114415334"/>
</dbReference>
<dbReference type="PANTHER" id="PTHR31234:SF68">
    <property type="entry name" value="EXPRESSED PROTEIN"/>
    <property type="match status" value="1"/>
</dbReference>
<comment type="subcellular location">
    <subcellularLocation>
        <location evidence="1">Membrane</location>
    </subcellularLocation>
</comment>
<evidence type="ECO:0000313" key="5">
    <source>
        <dbReference type="EMBL" id="RZC06815.1"/>
    </source>
</evidence>
<keyword evidence="2 4" id="KW-0472">Membrane</keyword>